<evidence type="ECO:0000259" key="2">
    <source>
        <dbReference type="PROSITE" id="PS00028"/>
    </source>
</evidence>
<feature type="compositionally biased region" description="Polar residues" evidence="1">
    <location>
        <begin position="32"/>
        <end position="45"/>
    </location>
</feature>
<dbReference type="AlphaFoldDB" id="A0AAE0DR57"/>
<dbReference type="PROSITE" id="PS00028">
    <property type="entry name" value="ZINC_FINGER_C2H2_1"/>
    <property type="match status" value="1"/>
</dbReference>
<feature type="compositionally biased region" description="Low complexity" evidence="1">
    <location>
        <begin position="548"/>
        <end position="560"/>
    </location>
</feature>
<keyword evidence="4" id="KW-1185">Reference proteome</keyword>
<evidence type="ECO:0000313" key="4">
    <source>
        <dbReference type="Proteomes" id="UP001276659"/>
    </source>
</evidence>
<protein>
    <recommendedName>
        <fullName evidence="2">C2H2-type domain-containing protein</fullName>
    </recommendedName>
</protein>
<sequence length="700" mass="78702">MEDTSRRPNTDVSWLPQDGSISSFSSPIVSSTPQRRSFRKPQTSEVVLHKRQDSSNAGASVREEDVGISQTPSLLVAIEVLAHADENRIFNSLAILRSFSGEELGALLALQGYPDDTIRGWLQSARGQGNANVLQTRQAGHLAVAQPESHYASHPRSSTQQVSSQRSSTSSFGRQSSAGNRTTPYTKRGRRSRGRQAPSLPRGDSFNDRTPASSTNGDHVHWCTTCEQPHKIYTCDGYKRHEKEHETRFICMPFGPVEYENGSSYCTLCGIPNPNQRHLEGHKLGDCTQRPRTFTRKSPLVDHLKSHGIKAGEILAERWRRPTEKKAFACGFCVELFLTMVDWLNHIDDAHYKNHEHIRDWDANKVIEGLLRQSGVNESWGHILTSNPYVARSGFSWDQSIVKDLQARLEMAVEDPDILATAAFEFSVPYWEYQSTMNADTNYVDQDMDIDQSYNQHQEHDTRLMLYDPASTLGSVEQSQPQSAFQRSSHDLNDFSNYQLSTGHSHSELSSLVPHTDRDQIIADYLWSQTRPADHIDPGTRGTQPRPSFSRSLDSSSMISGRHHIPNSTQPLVNAGTDWHAGSVHNQSNEPSSIPSARFPSHPKIPRSDSYEPPSMQTLPPTIEEPEELFYPSIRRSTRKKSQSFFARTKKQVSRNNARAPVLTTWSPWTSTMTKQNIPLTRANTRVTTGVFTGVLRNVT</sequence>
<dbReference type="EMBL" id="JASNWA010000003">
    <property type="protein sequence ID" value="KAK3177913.1"/>
    <property type="molecule type" value="Genomic_DNA"/>
</dbReference>
<evidence type="ECO:0000256" key="1">
    <source>
        <dbReference type="SAM" id="MobiDB-lite"/>
    </source>
</evidence>
<comment type="caution">
    <text evidence="3">The sequence shown here is derived from an EMBL/GenBank/DDBJ whole genome shotgun (WGS) entry which is preliminary data.</text>
</comment>
<dbReference type="Proteomes" id="UP001276659">
    <property type="component" value="Unassembled WGS sequence"/>
</dbReference>
<feature type="compositionally biased region" description="Low complexity" evidence="1">
    <location>
        <begin position="156"/>
        <end position="177"/>
    </location>
</feature>
<dbReference type="InterPro" id="IPR013087">
    <property type="entry name" value="Znf_C2H2_type"/>
</dbReference>
<feature type="compositionally biased region" description="Polar residues" evidence="1">
    <location>
        <begin position="584"/>
        <end position="595"/>
    </location>
</feature>
<feature type="domain" description="C2H2-type" evidence="2">
    <location>
        <begin position="330"/>
        <end position="351"/>
    </location>
</feature>
<feature type="region of interest" description="Disordered" evidence="1">
    <location>
        <begin position="531"/>
        <end position="623"/>
    </location>
</feature>
<feature type="region of interest" description="Disordered" evidence="1">
    <location>
        <begin position="143"/>
        <end position="220"/>
    </location>
</feature>
<accession>A0AAE0DR57</accession>
<proteinExistence type="predicted"/>
<evidence type="ECO:0000313" key="3">
    <source>
        <dbReference type="EMBL" id="KAK3177913.1"/>
    </source>
</evidence>
<feature type="compositionally biased region" description="Polar residues" evidence="1">
    <location>
        <begin position="208"/>
        <end position="217"/>
    </location>
</feature>
<organism evidence="3 4">
    <name type="scientific">Lepraria neglecta</name>
    <dbReference type="NCBI Taxonomy" id="209136"/>
    <lineage>
        <taxon>Eukaryota</taxon>
        <taxon>Fungi</taxon>
        <taxon>Dikarya</taxon>
        <taxon>Ascomycota</taxon>
        <taxon>Pezizomycotina</taxon>
        <taxon>Lecanoromycetes</taxon>
        <taxon>OSLEUM clade</taxon>
        <taxon>Lecanoromycetidae</taxon>
        <taxon>Lecanorales</taxon>
        <taxon>Lecanorineae</taxon>
        <taxon>Stereocaulaceae</taxon>
        <taxon>Lepraria</taxon>
    </lineage>
</organism>
<name>A0AAE0DR57_9LECA</name>
<feature type="region of interest" description="Disordered" evidence="1">
    <location>
        <begin position="1"/>
        <end position="65"/>
    </location>
</feature>
<feature type="compositionally biased region" description="Low complexity" evidence="1">
    <location>
        <begin position="20"/>
        <end position="31"/>
    </location>
</feature>
<gene>
    <name evidence="3" type="ORF">OEA41_000045</name>
</gene>
<reference evidence="3" key="1">
    <citation type="submission" date="2022-11" db="EMBL/GenBank/DDBJ databases">
        <title>Chromosomal genome sequence assembly and mating type (MAT) locus characterization of the leprose asexual lichenized fungus Lepraria neglecta (Nyl.) Erichsen.</title>
        <authorList>
            <person name="Allen J.L."/>
            <person name="Pfeffer B."/>
        </authorList>
    </citation>
    <scope>NUCLEOTIDE SEQUENCE</scope>
    <source>
        <strain evidence="3">Allen 5258</strain>
    </source>
</reference>